<keyword evidence="1" id="KW-1133">Transmembrane helix</keyword>
<accession>Q03UZ2</accession>
<feature type="transmembrane region" description="Helical" evidence="1">
    <location>
        <begin position="30"/>
        <end position="49"/>
    </location>
</feature>
<dbReference type="Proteomes" id="UP000000362">
    <property type="component" value="Chromosome"/>
</dbReference>
<dbReference type="EMBL" id="CP000414">
    <property type="protein sequence ID" value="ABJ62980.1"/>
    <property type="molecule type" value="Genomic_DNA"/>
</dbReference>
<proteinExistence type="predicted"/>
<feature type="transmembrane region" description="Helical" evidence="1">
    <location>
        <begin position="7"/>
        <end position="24"/>
    </location>
</feature>
<dbReference type="AlphaFoldDB" id="Q03UZ2"/>
<dbReference type="HOGENOM" id="CLU_2538504_0_0_9"/>
<dbReference type="RefSeq" id="WP_011680460.1">
    <property type="nucleotide sequence ID" value="NC_008531.1"/>
</dbReference>
<dbReference type="EnsemblBacteria" id="ABJ62980">
    <property type="protein sequence ID" value="ABJ62980"/>
    <property type="gene ID" value="LEUM_1906"/>
</dbReference>
<keyword evidence="3" id="KW-1185">Reference proteome</keyword>
<dbReference type="KEGG" id="lme:LEUM_1906"/>
<reference evidence="2 3" key="1">
    <citation type="journal article" date="2006" name="Proc. Natl. Acad. Sci. U.S.A.">
        <title>Comparative genomics of the lactic acid bacteria.</title>
        <authorList>
            <person name="Makarova K."/>
            <person name="Slesarev A."/>
            <person name="Wolf Y."/>
            <person name="Sorokin A."/>
            <person name="Mirkin B."/>
            <person name="Koonin E."/>
            <person name="Pavlov A."/>
            <person name="Pavlova N."/>
            <person name="Karamychev V."/>
            <person name="Polouchine N."/>
            <person name="Shakhova V."/>
            <person name="Grigoriev I."/>
            <person name="Lou Y."/>
            <person name="Rohksar D."/>
            <person name="Lucas S."/>
            <person name="Huang K."/>
            <person name="Goodstein D.M."/>
            <person name="Hawkins T."/>
            <person name="Plengvidhya V."/>
            <person name="Welker D."/>
            <person name="Hughes J."/>
            <person name="Goh Y."/>
            <person name="Benson A."/>
            <person name="Baldwin K."/>
            <person name="Lee J.H."/>
            <person name="Diaz-Muniz I."/>
            <person name="Dosti B."/>
            <person name="Smeianov V."/>
            <person name="Wechter W."/>
            <person name="Barabote R."/>
            <person name="Lorca G."/>
            <person name="Altermann E."/>
            <person name="Barrangou R."/>
            <person name="Ganesan B."/>
            <person name="Xie Y."/>
            <person name="Rawsthorne H."/>
            <person name="Tamir D."/>
            <person name="Parker C."/>
            <person name="Breidt F."/>
            <person name="Broadbent J."/>
            <person name="Hutkins R."/>
            <person name="O'Sullivan D."/>
            <person name="Steele J."/>
            <person name="Unlu G."/>
            <person name="Saier M."/>
            <person name="Klaenhammer T."/>
            <person name="Richardson P."/>
            <person name="Kozyavkin S."/>
            <person name="Weimer B."/>
            <person name="Mills D."/>
        </authorList>
    </citation>
    <scope>NUCLEOTIDE SEQUENCE [LARGE SCALE GENOMIC DNA]</scope>
    <source>
        <strain evidence="3">ATCC 8293 / DSM 20343 / BCRC 11652 / CCM 1803 / JCM 6124 / NCDO 523 / NBRC 100496 / NCIMB 8023 / NCTC 12954 / NRRL B-1118 / 37Y</strain>
    </source>
</reference>
<keyword evidence="1" id="KW-0812">Transmembrane</keyword>
<dbReference type="GeneID" id="29577000"/>
<evidence type="ECO:0000313" key="2">
    <source>
        <dbReference type="EMBL" id="ABJ62980.1"/>
    </source>
</evidence>
<name>Q03UZ2_LEUMM</name>
<evidence type="ECO:0000313" key="3">
    <source>
        <dbReference type="Proteomes" id="UP000000362"/>
    </source>
</evidence>
<organism evidence="2 3">
    <name type="scientific">Leuconostoc mesenteroides subsp. mesenteroides (strain ATCC 8293 / DSM 20343 / BCRC 11652 / CCM 1803 / JCM 6124 / NCDO 523 / NBRC 100496 / NCIMB 8023 / NCTC 12954 / NRRL B-1118 / 37Y)</name>
    <dbReference type="NCBI Taxonomy" id="203120"/>
    <lineage>
        <taxon>Bacteria</taxon>
        <taxon>Bacillati</taxon>
        <taxon>Bacillota</taxon>
        <taxon>Bacilli</taxon>
        <taxon>Lactobacillales</taxon>
        <taxon>Lactobacillaceae</taxon>
        <taxon>Leuconostoc</taxon>
    </lineage>
</organism>
<keyword evidence="1" id="KW-0472">Membrane</keyword>
<gene>
    <name evidence="2" type="ordered locus">LEUM_1906</name>
</gene>
<sequence length="77" mass="8870">MQKATIFRIIATVGILGTVLYEIVTNTNTLYIKIVQAVFMVILWTALAVDRYQHNKSKRELKKDLFLVGCLHYQALQ</sequence>
<evidence type="ECO:0000256" key="1">
    <source>
        <dbReference type="SAM" id="Phobius"/>
    </source>
</evidence>
<protein>
    <submittedName>
        <fullName evidence="2">Uncharacterized protein</fullName>
    </submittedName>
</protein>